<evidence type="ECO:0000313" key="4">
    <source>
        <dbReference type="EMBL" id="MBK1630992.1"/>
    </source>
</evidence>
<proteinExistence type="predicted"/>
<dbReference type="InterPro" id="IPR050712">
    <property type="entry name" value="NAD(P)H-dep_reductase"/>
</dbReference>
<dbReference type="EMBL" id="NRRV01000019">
    <property type="protein sequence ID" value="MBK1630992.1"/>
    <property type="molecule type" value="Genomic_DNA"/>
</dbReference>
<evidence type="ECO:0000256" key="2">
    <source>
        <dbReference type="ARBA" id="ARBA00022643"/>
    </source>
</evidence>
<comment type="caution">
    <text evidence="4">The sequence shown here is derived from an EMBL/GenBank/DDBJ whole genome shotgun (WGS) entry which is preliminary data.</text>
</comment>
<evidence type="ECO:0000259" key="3">
    <source>
        <dbReference type="Pfam" id="PF03358"/>
    </source>
</evidence>
<dbReference type="InterPro" id="IPR029039">
    <property type="entry name" value="Flavoprotein-like_sf"/>
</dbReference>
<gene>
    <name evidence="4" type="ORF">CKO31_09615</name>
</gene>
<accession>A0ABS1CGF2</accession>
<sequence>MTLDLLIFYGSVRSERQGIRAARFVEHQCRARGHDVLLVDPLELQLPLLDKMYKEYAPGEAPAPLERLAERVRRADAYIVVSGEYNHTVPPALSNLLDHFLEEYFNKPSAIACYSAGHFGGVRAAMTLRGMLSEMGMSSIPSIFPVPRVQDAFAEDGTPTDTAWEDRAEKFLDELEWYARALKAARQQDAAGERSECEAQALVQSAR</sequence>
<dbReference type="Pfam" id="PF03358">
    <property type="entry name" value="FMN_red"/>
    <property type="match status" value="1"/>
</dbReference>
<comment type="cofactor">
    <cofactor evidence="1">
        <name>FMN</name>
        <dbReference type="ChEBI" id="CHEBI:58210"/>
    </cofactor>
</comment>
<keyword evidence="2" id="KW-0285">Flavoprotein</keyword>
<dbReference type="SUPFAM" id="SSF52218">
    <property type="entry name" value="Flavoproteins"/>
    <property type="match status" value="1"/>
</dbReference>
<keyword evidence="5" id="KW-1185">Reference proteome</keyword>
<dbReference type="RefSeq" id="WP_200236472.1">
    <property type="nucleotide sequence ID" value="NZ_NRRV01000019.1"/>
</dbReference>
<feature type="domain" description="NADPH-dependent FMN reductase-like" evidence="3">
    <location>
        <begin position="5"/>
        <end position="148"/>
    </location>
</feature>
<keyword evidence="2" id="KW-0288">FMN</keyword>
<name>A0ABS1CGF2_9GAMM</name>
<dbReference type="PANTHER" id="PTHR30543">
    <property type="entry name" value="CHROMATE REDUCTASE"/>
    <property type="match status" value="1"/>
</dbReference>
<evidence type="ECO:0000256" key="1">
    <source>
        <dbReference type="ARBA" id="ARBA00001917"/>
    </source>
</evidence>
<evidence type="ECO:0000313" key="5">
    <source>
        <dbReference type="Proteomes" id="UP000748752"/>
    </source>
</evidence>
<protein>
    <submittedName>
        <fullName evidence="4">NADPH-dependent FMN reductase</fullName>
    </submittedName>
</protein>
<organism evidence="4 5">
    <name type="scientific">Thiohalocapsa halophila</name>
    <dbReference type="NCBI Taxonomy" id="69359"/>
    <lineage>
        <taxon>Bacteria</taxon>
        <taxon>Pseudomonadati</taxon>
        <taxon>Pseudomonadota</taxon>
        <taxon>Gammaproteobacteria</taxon>
        <taxon>Chromatiales</taxon>
        <taxon>Chromatiaceae</taxon>
        <taxon>Thiohalocapsa</taxon>
    </lineage>
</organism>
<dbReference type="Proteomes" id="UP000748752">
    <property type="component" value="Unassembled WGS sequence"/>
</dbReference>
<dbReference type="InterPro" id="IPR005025">
    <property type="entry name" value="FMN_Rdtase-like_dom"/>
</dbReference>
<dbReference type="Gene3D" id="3.40.50.360">
    <property type="match status" value="1"/>
</dbReference>
<dbReference type="PANTHER" id="PTHR30543:SF21">
    <property type="entry name" value="NAD(P)H-DEPENDENT FMN REDUCTASE LOT6"/>
    <property type="match status" value="1"/>
</dbReference>
<reference evidence="4 5" key="1">
    <citation type="journal article" date="2020" name="Microorganisms">
        <title>Osmotic Adaptation and Compatible Solute Biosynthesis of Phototrophic Bacteria as Revealed from Genome Analyses.</title>
        <authorList>
            <person name="Imhoff J.F."/>
            <person name="Rahn T."/>
            <person name="Kunzel S."/>
            <person name="Keller A."/>
            <person name="Neulinger S.C."/>
        </authorList>
    </citation>
    <scope>NUCLEOTIDE SEQUENCE [LARGE SCALE GENOMIC DNA]</scope>
    <source>
        <strain evidence="4 5">DSM 6210</strain>
    </source>
</reference>